<reference evidence="1 2" key="1">
    <citation type="submission" date="2019-03" db="EMBL/GenBank/DDBJ databases">
        <title>Single cell metagenomics reveals metabolic interactions within the superorganism composed of flagellate Streblomastix strix and complex community of Bacteroidetes bacteria on its surface.</title>
        <authorList>
            <person name="Treitli S.C."/>
            <person name="Kolisko M."/>
            <person name="Husnik F."/>
            <person name="Keeling P."/>
            <person name="Hampl V."/>
        </authorList>
    </citation>
    <scope>NUCLEOTIDE SEQUENCE [LARGE SCALE GENOMIC DNA]</scope>
    <source>
        <strain evidence="1">ST1C</strain>
    </source>
</reference>
<organism evidence="1 2">
    <name type="scientific">Streblomastix strix</name>
    <dbReference type="NCBI Taxonomy" id="222440"/>
    <lineage>
        <taxon>Eukaryota</taxon>
        <taxon>Metamonada</taxon>
        <taxon>Preaxostyla</taxon>
        <taxon>Oxymonadida</taxon>
        <taxon>Streblomastigidae</taxon>
        <taxon>Streblomastix</taxon>
    </lineage>
</organism>
<sequence>MKEKVSYFVKQLPKTVKINFTQTVFVFQFMPLMENFATVESRLEIKTGYMLEIEIMVKFTIKAQNGDGQSVCGNVRVYLNVYVNVNYNLPCSQLFFPS</sequence>
<name>A0A5J4VCL1_9EUKA</name>
<dbReference type="Proteomes" id="UP000324800">
    <property type="component" value="Unassembled WGS sequence"/>
</dbReference>
<comment type="caution">
    <text evidence="1">The sequence shown here is derived from an EMBL/GenBank/DDBJ whole genome shotgun (WGS) entry which is preliminary data.</text>
</comment>
<dbReference type="EMBL" id="SNRW01008062">
    <property type="protein sequence ID" value="KAA6380175.1"/>
    <property type="molecule type" value="Genomic_DNA"/>
</dbReference>
<evidence type="ECO:0000313" key="2">
    <source>
        <dbReference type="Proteomes" id="UP000324800"/>
    </source>
</evidence>
<evidence type="ECO:0000313" key="1">
    <source>
        <dbReference type="EMBL" id="KAA6380175.1"/>
    </source>
</evidence>
<accession>A0A5J4VCL1</accession>
<protein>
    <submittedName>
        <fullName evidence="1">Uncharacterized protein</fullName>
    </submittedName>
</protein>
<proteinExistence type="predicted"/>
<gene>
    <name evidence="1" type="ORF">EZS28_024300</name>
</gene>
<dbReference type="AlphaFoldDB" id="A0A5J4VCL1"/>